<dbReference type="InterPro" id="IPR010499">
    <property type="entry name" value="AraC_E-bd"/>
</dbReference>
<evidence type="ECO:0000313" key="2">
    <source>
        <dbReference type="EMBL" id="AXG72817.1"/>
    </source>
</evidence>
<dbReference type="InterPro" id="IPR029441">
    <property type="entry name" value="Cass2"/>
</dbReference>
<accession>A0A345H8A7</accession>
<dbReference type="PANTHER" id="PTHR36444:SF2">
    <property type="entry name" value="TRANSCRIPTIONAL REGULATOR PROTEIN YOBU-RELATED"/>
    <property type="match status" value="1"/>
</dbReference>
<dbReference type="Pfam" id="PF14526">
    <property type="entry name" value="Cass2"/>
    <property type="match status" value="1"/>
</dbReference>
<keyword evidence="3" id="KW-1185">Reference proteome</keyword>
<sequence>MEKQHFETIYLTGITLPHKTTNANGQAAQDCGNLWQEFQKGSWFVKIPERIEDKVYAVYYDYEGDHNQPYSFFIGCRVAAGAPIPEEMENIVIPQGDFIKFTAKGKMPDCIGEAWQTIWSSELKRAYKADFEVYDERSHDWNNAEVDIFISM</sequence>
<proteinExistence type="predicted"/>
<reference evidence="2 3" key="1">
    <citation type="submission" date="2018-07" db="EMBL/GenBank/DDBJ databases">
        <title>Complete genome sequence of Flavobacterium arcticum type strain SM1502T.</title>
        <authorList>
            <person name="Li Y."/>
            <person name="Li D.-D."/>
        </authorList>
    </citation>
    <scope>NUCLEOTIDE SEQUENCE [LARGE SCALE GENOMIC DNA]</scope>
    <source>
        <strain evidence="2 3">SM1502</strain>
    </source>
</reference>
<organism evidence="2 3">
    <name type="scientific">Flavobacterium arcticum</name>
    <dbReference type="NCBI Taxonomy" id="1784713"/>
    <lineage>
        <taxon>Bacteria</taxon>
        <taxon>Pseudomonadati</taxon>
        <taxon>Bacteroidota</taxon>
        <taxon>Flavobacteriia</taxon>
        <taxon>Flavobacteriales</taxon>
        <taxon>Flavobacteriaceae</taxon>
        <taxon>Flavobacterium</taxon>
    </lineage>
</organism>
<protein>
    <submittedName>
        <fullName evidence="2">AraC family transcriptional regulator</fullName>
    </submittedName>
</protein>
<evidence type="ECO:0000313" key="3">
    <source>
        <dbReference type="Proteomes" id="UP000253951"/>
    </source>
</evidence>
<dbReference type="PANTHER" id="PTHR36444">
    <property type="entry name" value="TRANSCRIPTIONAL REGULATOR PROTEIN YOBU-RELATED"/>
    <property type="match status" value="1"/>
</dbReference>
<name>A0A345H8A7_9FLAO</name>
<dbReference type="InterPro" id="IPR053182">
    <property type="entry name" value="YobU-like_regulator"/>
</dbReference>
<evidence type="ECO:0000259" key="1">
    <source>
        <dbReference type="SMART" id="SM00871"/>
    </source>
</evidence>
<dbReference type="AlphaFoldDB" id="A0A345H8A7"/>
<dbReference type="Proteomes" id="UP000253951">
    <property type="component" value="Chromosome"/>
</dbReference>
<dbReference type="KEGG" id="fat:DVK85_00635"/>
<dbReference type="SMART" id="SM00871">
    <property type="entry name" value="AraC_E_bind"/>
    <property type="match status" value="1"/>
</dbReference>
<dbReference type="SUPFAM" id="SSF55136">
    <property type="entry name" value="Probable bacterial effector-binding domain"/>
    <property type="match status" value="1"/>
</dbReference>
<dbReference type="InterPro" id="IPR011256">
    <property type="entry name" value="Reg_factor_effector_dom_sf"/>
</dbReference>
<gene>
    <name evidence="2" type="ORF">DVK85_00635</name>
</gene>
<dbReference type="RefSeq" id="WP_114676580.1">
    <property type="nucleotide sequence ID" value="NZ_CP031188.1"/>
</dbReference>
<dbReference type="OrthoDB" id="9801008at2"/>
<dbReference type="Gene3D" id="3.20.80.10">
    <property type="entry name" value="Regulatory factor, effector binding domain"/>
    <property type="match status" value="1"/>
</dbReference>
<feature type="domain" description="AraC effector-binding" evidence="1">
    <location>
        <begin position="1"/>
        <end position="151"/>
    </location>
</feature>
<dbReference type="EMBL" id="CP031188">
    <property type="protein sequence ID" value="AXG72817.1"/>
    <property type="molecule type" value="Genomic_DNA"/>
</dbReference>